<gene>
    <name evidence="3" type="ORF">SDC9_06073</name>
</gene>
<keyword evidence="1" id="KW-1133">Transmembrane helix</keyword>
<reference evidence="3" key="1">
    <citation type="submission" date="2019-08" db="EMBL/GenBank/DDBJ databases">
        <authorList>
            <person name="Kucharzyk K."/>
            <person name="Murdoch R.W."/>
            <person name="Higgins S."/>
            <person name="Loffler F."/>
        </authorList>
    </citation>
    <scope>NUCLEOTIDE SEQUENCE</scope>
</reference>
<proteinExistence type="predicted"/>
<evidence type="ECO:0000256" key="1">
    <source>
        <dbReference type="SAM" id="Phobius"/>
    </source>
</evidence>
<dbReference type="EMBL" id="VSSQ01000012">
    <property type="protein sequence ID" value="MPL60512.1"/>
    <property type="molecule type" value="Genomic_DNA"/>
</dbReference>
<dbReference type="Gene3D" id="2.60.200.20">
    <property type="match status" value="1"/>
</dbReference>
<organism evidence="3">
    <name type="scientific">bioreactor metagenome</name>
    <dbReference type="NCBI Taxonomy" id="1076179"/>
    <lineage>
        <taxon>unclassified sequences</taxon>
        <taxon>metagenomes</taxon>
        <taxon>ecological metagenomes</taxon>
    </lineage>
</organism>
<accession>A0A644T2R3</accession>
<name>A0A644T2R3_9ZZZZ</name>
<feature type="domain" description="FHA" evidence="2">
    <location>
        <begin position="81"/>
        <end position="130"/>
    </location>
</feature>
<protein>
    <recommendedName>
        <fullName evidence="2">FHA domain-containing protein</fullName>
    </recommendedName>
</protein>
<dbReference type="SMART" id="SM00240">
    <property type="entry name" value="FHA"/>
    <property type="match status" value="1"/>
</dbReference>
<evidence type="ECO:0000259" key="2">
    <source>
        <dbReference type="PROSITE" id="PS50006"/>
    </source>
</evidence>
<comment type="caution">
    <text evidence="3">The sequence shown here is derived from an EMBL/GenBank/DDBJ whole genome shotgun (WGS) entry which is preliminary data.</text>
</comment>
<sequence>MVLNIISVILQYSLVALVYYFLFIVTKTIYQDLNRKNNNLPTSRSDLSEKHSPDTMRARLVVVDQQHISVPFSIFDLGETTSIGRGNNNDIIIDDKFVSYEHACITYYKNGHWLSDLNSTNRTYINDSTLTSEVLLKVGDVIKIGAVTFKYER</sequence>
<dbReference type="CDD" id="cd00060">
    <property type="entry name" value="FHA"/>
    <property type="match status" value="1"/>
</dbReference>
<dbReference type="AlphaFoldDB" id="A0A644T2R3"/>
<dbReference type="Pfam" id="PF00498">
    <property type="entry name" value="FHA"/>
    <property type="match status" value="1"/>
</dbReference>
<feature type="transmembrane region" description="Helical" evidence="1">
    <location>
        <begin position="6"/>
        <end position="26"/>
    </location>
</feature>
<keyword evidence="1" id="KW-0812">Transmembrane</keyword>
<dbReference type="PANTHER" id="PTHR23308">
    <property type="entry name" value="NUCLEAR INHIBITOR OF PROTEIN PHOSPHATASE-1"/>
    <property type="match status" value="1"/>
</dbReference>
<keyword evidence="1" id="KW-0472">Membrane</keyword>
<dbReference type="InterPro" id="IPR050923">
    <property type="entry name" value="Cell_Proc_Reg/RNA_Proc"/>
</dbReference>
<dbReference type="InterPro" id="IPR000253">
    <property type="entry name" value="FHA_dom"/>
</dbReference>
<dbReference type="SUPFAM" id="SSF49879">
    <property type="entry name" value="SMAD/FHA domain"/>
    <property type="match status" value="1"/>
</dbReference>
<dbReference type="PROSITE" id="PS50006">
    <property type="entry name" value="FHA_DOMAIN"/>
    <property type="match status" value="1"/>
</dbReference>
<evidence type="ECO:0000313" key="3">
    <source>
        <dbReference type="EMBL" id="MPL60512.1"/>
    </source>
</evidence>
<dbReference type="InterPro" id="IPR008984">
    <property type="entry name" value="SMAD_FHA_dom_sf"/>
</dbReference>